<dbReference type="Gene3D" id="1.10.287.110">
    <property type="entry name" value="DnaJ domain"/>
    <property type="match status" value="1"/>
</dbReference>
<dbReference type="InterPro" id="IPR001623">
    <property type="entry name" value="DnaJ_domain"/>
</dbReference>
<dbReference type="CDD" id="cd06257">
    <property type="entry name" value="DnaJ"/>
    <property type="match status" value="1"/>
</dbReference>
<dbReference type="SMART" id="SM00271">
    <property type="entry name" value="DnaJ"/>
    <property type="match status" value="1"/>
</dbReference>
<evidence type="ECO:0000313" key="3">
    <source>
        <dbReference type="EMBL" id="KHN31842.1"/>
    </source>
</evidence>
<organism evidence="3">
    <name type="scientific">Glycine soja</name>
    <name type="common">Wild soybean</name>
    <dbReference type="NCBI Taxonomy" id="3848"/>
    <lineage>
        <taxon>Eukaryota</taxon>
        <taxon>Viridiplantae</taxon>
        <taxon>Streptophyta</taxon>
        <taxon>Embryophyta</taxon>
        <taxon>Tracheophyta</taxon>
        <taxon>Spermatophyta</taxon>
        <taxon>Magnoliopsida</taxon>
        <taxon>eudicotyledons</taxon>
        <taxon>Gunneridae</taxon>
        <taxon>Pentapetalae</taxon>
        <taxon>rosids</taxon>
        <taxon>fabids</taxon>
        <taxon>Fabales</taxon>
        <taxon>Fabaceae</taxon>
        <taxon>Papilionoideae</taxon>
        <taxon>50 kb inversion clade</taxon>
        <taxon>NPAAA clade</taxon>
        <taxon>indigoferoid/millettioid clade</taxon>
        <taxon>Phaseoleae</taxon>
        <taxon>Glycine</taxon>
        <taxon>Glycine subgen. Soja</taxon>
    </lineage>
</organism>
<dbReference type="InterPro" id="IPR052842">
    <property type="entry name" value="ER_Co-chaperone"/>
</dbReference>
<keyword evidence="1" id="KW-0732">Signal</keyword>
<dbReference type="Proteomes" id="UP000289340">
    <property type="component" value="Chromosome 16"/>
</dbReference>
<dbReference type="PRINTS" id="PR00625">
    <property type="entry name" value="JDOMAIN"/>
</dbReference>
<evidence type="ECO:0000256" key="1">
    <source>
        <dbReference type="SAM" id="SignalP"/>
    </source>
</evidence>
<dbReference type="PANTHER" id="PTHR45184:SF1">
    <property type="entry name" value="DNAJ PROTEIN ERDJ3A"/>
    <property type="match status" value="1"/>
</dbReference>
<evidence type="ECO:0000313" key="4">
    <source>
        <dbReference type="EMBL" id="RZB60338.1"/>
    </source>
</evidence>
<dbReference type="Proteomes" id="UP000053555">
    <property type="component" value="Unassembled WGS sequence"/>
</dbReference>
<dbReference type="InterPro" id="IPR036869">
    <property type="entry name" value="J_dom_sf"/>
</dbReference>
<dbReference type="PROSITE" id="PS50076">
    <property type="entry name" value="DNAJ_2"/>
    <property type="match status" value="1"/>
</dbReference>
<keyword evidence="5" id="KW-1185">Reference proteome</keyword>
<dbReference type="EMBL" id="KN650465">
    <property type="protein sequence ID" value="KHN31842.1"/>
    <property type="molecule type" value="Genomic_DNA"/>
</dbReference>
<sequence>MKTRFPSTRVIFVASLCFLASFELLQAKTIDPYKVLGVDKNASQREIQKAFNKLSLQYHPDKNKSKGA</sequence>
<feature type="domain" description="J" evidence="2">
    <location>
        <begin position="31"/>
        <end position="68"/>
    </location>
</feature>
<protein>
    <submittedName>
        <fullName evidence="3">DnaJ like subfamily B member 9</fullName>
    </submittedName>
    <submittedName>
        <fullName evidence="4">DnaJ protein ERDJ3A</fullName>
    </submittedName>
</protein>
<gene>
    <name evidence="4" type="ORF">D0Y65_043211</name>
    <name evidence="3" type="ORF">glysoja_046878</name>
</gene>
<dbReference type="PANTHER" id="PTHR45184">
    <property type="entry name" value="DNAJ PROTEIN ERDJ3A"/>
    <property type="match status" value="1"/>
</dbReference>
<dbReference type="EMBL" id="QZWG01000016">
    <property type="protein sequence ID" value="RZB60338.1"/>
    <property type="molecule type" value="Genomic_DNA"/>
</dbReference>
<feature type="signal peptide" evidence="1">
    <location>
        <begin position="1"/>
        <end position="27"/>
    </location>
</feature>
<accession>A0A0B2RJ48</accession>
<evidence type="ECO:0000259" key="2">
    <source>
        <dbReference type="PROSITE" id="PS50076"/>
    </source>
</evidence>
<feature type="chain" id="PRO_5040562918" evidence="1">
    <location>
        <begin position="28"/>
        <end position="68"/>
    </location>
</feature>
<dbReference type="SMR" id="A0A0B2RJ48"/>
<reference evidence="4 5" key="2">
    <citation type="submission" date="2018-09" db="EMBL/GenBank/DDBJ databases">
        <title>A high-quality reference genome of wild soybean provides a powerful tool to mine soybean genomes.</title>
        <authorList>
            <person name="Xie M."/>
            <person name="Chung C.Y.L."/>
            <person name="Li M.-W."/>
            <person name="Wong F.-L."/>
            <person name="Chan T.-F."/>
            <person name="Lam H.-M."/>
        </authorList>
    </citation>
    <scope>NUCLEOTIDE SEQUENCE [LARGE SCALE GENOMIC DNA]</scope>
    <source>
        <strain evidence="5">cv. W05</strain>
        <tissue evidence="4">Hypocotyl of etiolated seedlings</tissue>
    </source>
</reference>
<evidence type="ECO:0000313" key="5">
    <source>
        <dbReference type="Proteomes" id="UP000289340"/>
    </source>
</evidence>
<name>A0A0B2RJ48_GLYSO</name>
<dbReference type="AlphaFoldDB" id="A0A0B2RJ48"/>
<dbReference type="Pfam" id="PF00226">
    <property type="entry name" value="DnaJ"/>
    <property type="match status" value="1"/>
</dbReference>
<dbReference type="SUPFAM" id="SSF46565">
    <property type="entry name" value="Chaperone J-domain"/>
    <property type="match status" value="1"/>
</dbReference>
<proteinExistence type="predicted"/>
<reference evidence="3" key="1">
    <citation type="submission" date="2014-07" db="EMBL/GenBank/DDBJ databases">
        <title>Identification of a novel salt tolerance gene in wild soybean by whole-genome sequencing.</title>
        <authorList>
            <person name="Lam H.-M."/>
            <person name="Qi X."/>
            <person name="Li M.-W."/>
            <person name="Liu X."/>
            <person name="Xie M."/>
            <person name="Ni M."/>
            <person name="Xu X."/>
        </authorList>
    </citation>
    <scope>NUCLEOTIDE SEQUENCE [LARGE SCALE GENOMIC DNA]</scope>
    <source>
        <tissue evidence="3">Root</tissue>
    </source>
</reference>